<evidence type="ECO:0000313" key="1">
    <source>
        <dbReference type="EMBL" id="PIR84690.1"/>
    </source>
</evidence>
<evidence type="ECO:0000313" key="2">
    <source>
        <dbReference type="Proteomes" id="UP000229344"/>
    </source>
</evidence>
<accession>A0A2H0UEA9</accession>
<dbReference type="Proteomes" id="UP000229344">
    <property type="component" value="Unassembled WGS sequence"/>
</dbReference>
<proteinExistence type="predicted"/>
<comment type="caution">
    <text evidence="1">The sequence shown here is derived from an EMBL/GenBank/DDBJ whole genome shotgun (WGS) entry which is preliminary data.</text>
</comment>
<organism evidence="1 2">
    <name type="scientific">Candidatus Kaiserbacteria bacterium CG10_big_fil_rev_8_21_14_0_10_47_16</name>
    <dbReference type="NCBI Taxonomy" id="1974608"/>
    <lineage>
        <taxon>Bacteria</taxon>
        <taxon>Candidatus Kaiseribacteriota</taxon>
    </lineage>
</organism>
<sequence length="257" mass="26179">MFNTRTIYSAMVVSALCTPFIVFLFQGVSAQVMGSTNYRIESDSINVGGGYASSTNYQLESTAGEIATGESASSNYKLKAGYQQMHEVYLAMSPAADVTMSPNIGGITGGTANGSTTVAVTTDSAAGYTLTIFASGSPAMQSGVNTIADYTPSGAAPDYTFTTGATDSHFGYSPYGPDTVQRFLDDGASLCNTGSSNGTATCWDGLSTSDATIASAGSANHPNGATTTIYFRLGIGGSVGQPEGVYVATTTLTALAL</sequence>
<gene>
    <name evidence="1" type="ORF">COU16_00685</name>
</gene>
<name>A0A2H0UEA9_9BACT</name>
<reference evidence="2" key="1">
    <citation type="submission" date="2017-09" db="EMBL/GenBank/DDBJ databases">
        <title>Depth-based differentiation of microbial function through sediment-hosted aquifers and enrichment of novel symbionts in the deep terrestrial subsurface.</title>
        <authorList>
            <person name="Probst A.J."/>
            <person name="Ladd B."/>
            <person name="Jarett J.K."/>
            <person name="Geller-Mcgrath D.E."/>
            <person name="Sieber C.M.K."/>
            <person name="Emerson J.B."/>
            <person name="Anantharaman K."/>
            <person name="Thomas B.C."/>
            <person name="Malmstrom R."/>
            <person name="Stieglmeier M."/>
            <person name="Klingl A."/>
            <person name="Woyke T."/>
            <person name="Ryan C.M."/>
            <person name="Banfield J.F."/>
        </authorList>
    </citation>
    <scope>NUCLEOTIDE SEQUENCE [LARGE SCALE GENOMIC DNA]</scope>
</reference>
<dbReference type="EMBL" id="PFBI01000004">
    <property type="protein sequence ID" value="PIR84690.1"/>
    <property type="molecule type" value="Genomic_DNA"/>
</dbReference>
<dbReference type="AlphaFoldDB" id="A0A2H0UEA9"/>
<protein>
    <submittedName>
        <fullName evidence="1">Uncharacterized protein</fullName>
    </submittedName>
</protein>